<dbReference type="Pfam" id="PF00394">
    <property type="entry name" value="Cu-oxidase"/>
    <property type="match status" value="1"/>
</dbReference>
<name>A0AA39H8M0_9BILA</name>
<dbReference type="InterPro" id="IPR002355">
    <property type="entry name" value="Cu_oxidase_Cu_BS"/>
</dbReference>
<evidence type="ECO:0000259" key="6">
    <source>
        <dbReference type="Pfam" id="PF00394"/>
    </source>
</evidence>
<comment type="caution">
    <text evidence="9">The sequence shown here is derived from an EMBL/GenBank/DDBJ whole genome shotgun (WGS) entry which is preliminary data.</text>
</comment>
<evidence type="ECO:0000259" key="7">
    <source>
        <dbReference type="Pfam" id="PF07731"/>
    </source>
</evidence>
<dbReference type="GO" id="GO:0006826">
    <property type="term" value="P:iron ion transport"/>
    <property type="evidence" value="ECO:0007669"/>
    <property type="project" value="TreeGrafter"/>
</dbReference>
<dbReference type="Gene3D" id="2.60.40.420">
    <property type="entry name" value="Cupredoxins - blue copper proteins"/>
    <property type="match status" value="3"/>
</dbReference>
<feature type="domain" description="Plastocyanin-like" evidence="8">
    <location>
        <begin position="96"/>
        <end position="207"/>
    </location>
</feature>
<dbReference type="InterPro" id="IPR001117">
    <property type="entry name" value="Cu-oxidase_2nd"/>
</dbReference>
<gene>
    <name evidence="9" type="ORF">QR680_015666</name>
</gene>
<keyword evidence="5" id="KW-0732">Signal</keyword>
<evidence type="ECO:0000256" key="1">
    <source>
        <dbReference type="ARBA" id="ARBA00010609"/>
    </source>
</evidence>
<feature type="domain" description="Plastocyanin-like" evidence="7">
    <location>
        <begin position="518"/>
        <end position="655"/>
    </location>
</feature>
<proteinExistence type="inferred from homology"/>
<dbReference type="GO" id="GO:0016491">
    <property type="term" value="F:oxidoreductase activity"/>
    <property type="evidence" value="ECO:0007669"/>
    <property type="project" value="UniProtKB-KW"/>
</dbReference>
<protein>
    <submittedName>
        <fullName evidence="9">Uncharacterized protein</fullName>
    </submittedName>
</protein>
<accession>A0AA39H8M0</accession>
<dbReference type="InterPro" id="IPR008972">
    <property type="entry name" value="Cupredoxin"/>
</dbReference>
<dbReference type="InterPro" id="IPR011707">
    <property type="entry name" value="Cu-oxidase-like_N"/>
</dbReference>
<dbReference type="InterPro" id="IPR045087">
    <property type="entry name" value="Cu-oxidase_fam"/>
</dbReference>
<evidence type="ECO:0000256" key="2">
    <source>
        <dbReference type="ARBA" id="ARBA00022723"/>
    </source>
</evidence>
<sequence length="680" mass="76006">MFVLLCATLLLLNGAQCWKKYAEPLTMATPNDKGIYELDIMLMQQMTMTSTSSSGQSFLVDYYPSLCNSTWFKRDPNTRNACASVLDITEKELETVVLGDGLHRRIIFVNGQSPASPYMVPYNAKVLIRLNNMQDIAQTTLHVHGVEKQGRWFFDGVPYVQQCPVGAMTTFAYSFIADTAGTHWLHGHFYDDRSNGFLGAFIVMDTNESSTMAEYAALIQEHTALPINEAVYADLHGNRKWTYGLDGVERYECYHCRRNYDGAQTGSCIAIQSITINGKGWHNQAEIEAIPCCLPLETYRIHPGETIRLRLINGGIFSGIMVSLGGHQFTVVSADGGDIKPKKVDMIIMYPGERFDVLISGLSNPLFKKYYFVFETLDHTQDDGTTVLPIFGLAVLEYQDVTNGEICTADFLHSGCTAQNPCTVLNCPFQAFPPNMYYTCVGAVDLESSVPVEDHEVIEAKHFMEHFQEIFYNMADEGGYDYAMPNGFVYNHMDNLSAISTPCDPNCKTADDKCACFTLKQINLNDIVQLTIYNRLPRLVTSSPHPFHTHGTRFYVMKVGFPQYNSTGQIIGLNQDLDCSADIEHCNTVTWTNHSWANGNVDGFMKQPCLKDTVLVPSGGYVVLRFRAVNPGLWVHHCHNLFHEVGGMMYAVMIGNMSEIPPPPEGFPSSCGSYNPPDFE</sequence>
<keyword evidence="4" id="KW-0186">Copper</keyword>
<evidence type="ECO:0000313" key="9">
    <source>
        <dbReference type="EMBL" id="KAK0401245.1"/>
    </source>
</evidence>
<evidence type="ECO:0000313" key="10">
    <source>
        <dbReference type="Proteomes" id="UP001175271"/>
    </source>
</evidence>
<feature type="chain" id="PRO_5041294568" evidence="5">
    <location>
        <begin position="18"/>
        <end position="680"/>
    </location>
</feature>
<dbReference type="PANTHER" id="PTHR11709:SF394">
    <property type="entry name" value="FI03373P-RELATED"/>
    <property type="match status" value="1"/>
</dbReference>
<dbReference type="GO" id="GO:0005886">
    <property type="term" value="C:plasma membrane"/>
    <property type="evidence" value="ECO:0007669"/>
    <property type="project" value="TreeGrafter"/>
</dbReference>
<dbReference type="SUPFAM" id="SSF49503">
    <property type="entry name" value="Cupredoxins"/>
    <property type="match status" value="3"/>
</dbReference>
<feature type="signal peptide" evidence="5">
    <location>
        <begin position="1"/>
        <end position="17"/>
    </location>
</feature>
<evidence type="ECO:0000256" key="3">
    <source>
        <dbReference type="ARBA" id="ARBA00023002"/>
    </source>
</evidence>
<dbReference type="PROSITE" id="PS00080">
    <property type="entry name" value="MULTICOPPER_OXIDASE2"/>
    <property type="match status" value="1"/>
</dbReference>
<dbReference type="AlphaFoldDB" id="A0AA39H8M0"/>
<dbReference type="InterPro" id="IPR011706">
    <property type="entry name" value="Cu-oxidase_C"/>
</dbReference>
<dbReference type="CDD" id="cd04205">
    <property type="entry name" value="CuRO_2_LCC_like"/>
    <property type="match status" value="1"/>
</dbReference>
<evidence type="ECO:0000256" key="5">
    <source>
        <dbReference type="SAM" id="SignalP"/>
    </source>
</evidence>
<dbReference type="PANTHER" id="PTHR11709">
    <property type="entry name" value="MULTI-COPPER OXIDASE"/>
    <property type="match status" value="1"/>
</dbReference>
<comment type="similarity">
    <text evidence="1">Belongs to the multicopper oxidase family.</text>
</comment>
<keyword evidence="3" id="KW-0560">Oxidoreductase</keyword>
<dbReference type="GO" id="GO:0005507">
    <property type="term" value="F:copper ion binding"/>
    <property type="evidence" value="ECO:0007669"/>
    <property type="project" value="InterPro"/>
</dbReference>
<evidence type="ECO:0000259" key="8">
    <source>
        <dbReference type="Pfam" id="PF07732"/>
    </source>
</evidence>
<organism evidence="9 10">
    <name type="scientific">Steinernema hermaphroditum</name>
    <dbReference type="NCBI Taxonomy" id="289476"/>
    <lineage>
        <taxon>Eukaryota</taxon>
        <taxon>Metazoa</taxon>
        <taxon>Ecdysozoa</taxon>
        <taxon>Nematoda</taxon>
        <taxon>Chromadorea</taxon>
        <taxon>Rhabditida</taxon>
        <taxon>Tylenchina</taxon>
        <taxon>Panagrolaimomorpha</taxon>
        <taxon>Strongyloidoidea</taxon>
        <taxon>Steinernematidae</taxon>
        <taxon>Steinernema</taxon>
    </lineage>
</organism>
<keyword evidence="10" id="KW-1185">Reference proteome</keyword>
<evidence type="ECO:0000256" key="4">
    <source>
        <dbReference type="ARBA" id="ARBA00023008"/>
    </source>
</evidence>
<keyword evidence="2" id="KW-0479">Metal-binding</keyword>
<dbReference type="EMBL" id="JAUCMV010000004">
    <property type="protein sequence ID" value="KAK0401245.1"/>
    <property type="molecule type" value="Genomic_DNA"/>
</dbReference>
<dbReference type="Proteomes" id="UP001175271">
    <property type="component" value="Unassembled WGS sequence"/>
</dbReference>
<dbReference type="Pfam" id="PF07732">
    <property type="entry name" value="Cu-oxidase_3"/>
    <property type="match status" value="1"/>
</dbReference>
<reference evidence="9" key="1">
    <citation type="submission" date="2023-06" db="EMBL/GenBank/DDBJ databases">
        <title>Genomic analysis of the entomopathogenic nematode Steinernema hermaphroditum.</title>
        <authorList>
            <person name="Schwarz E.M."/>
            <person name="Heppert J.K."/>
            <person name="Baniya A."/>
            <person name="Schwartz H.T."/>
            <person name="Tan C.-H."/>
            <person name="Antoshechkin I."/>
            <person name="Sternberg P.W."/>
            <person name="Goodrich-Blair H."/>
            <person name="Dillman A.R."/>
        </authorList>
    </citation>
    <scope>NUCLEOTIDE SEQUENCE</scope>
    <source>
        <strain evidence="9">PS9179</strain>
        <tissue evidence="9">Whole animal</tissue>
    </source>
</reference>
<dbReference type="Pfam" id="PF07731">
    <property type="entry name" value="Cu-oxidase_2"/>
    <property type="match status" value="1"/>
</dbReference>
<feature type="domain" description="Plastocyanin-like" evidence="6">
    <location>
        <begin position="270"/>
        <end position="385"/>
    </location>
</feature>